<dbReference type="EMBL" id="JAGSOV010000003">
    <property type="protein sequence ID" value="MCO1653577.1"/>
    <property type="molecule type" value="Genomic_DNA"/>
</dbReference>
<keyword evidence="2" id="KW-0479">Metal-binding</keyword>
<evidence type="ECO:0000259" key="4">
    <source>
        <dbReference type="SMART" id="SM00922"/>
    </source>
</evidence>
<sequence>MRITAVRVDRLRFDLDPPFVAAWDPVPRRAAEAVVVRVETDEGVVGIGSGDSMAGLAGREHLFVGTDPLQVQRHVRTIESINFHGGRCWPLEVALWDVVGQVAGLPVATLFGGALDRVPAYASCGAAMAAPERAESALALRERGFRALKLRIDRTRPAEGLAAVAAVREAVGPDMAIMVDLNQSWRMAGDPTRAHDLPAVRRIVERLVELDVFWVEEPLPYADRAGLTALRAGTGARIAGGEMLDSVADVLAHLEHDLLDVYQTDVVLALGMSRARTIGELALLRNRAFTPHTWTNGIGLLANLHVVAGVGGGPYLEFPYDPPGWTPQRRDFMLAEPVRIDADGCVAVPSAPGIGAVLAPDALTRWAV</sequence>
<organism evidence="5 6">
    <name type="scientific">Pseudonocardia humida</name>
    <dbReference type="NCBI Taxonomy" id="2800819"/>
    <lineage>
        <taxon>Bacteria</taxon>
        <taxon>Bacillati</taxon>
        <taxon>Actinomycetota</taxon>
        <taxon>Actinomycetes</taxon>
        <taxon>Pseudonocardiales</taxon>
        <taxon>Pseudonocardiaceae</taxon>
        <taxon>Pseudonocardia</taxon>
    </lineage>
</organism>
<dbReference type="InterPro" id="IPR029017">
    <property type="entry name" value="Enolase-like_N"/>
</dbReference>
<evidence type="ECO:0000256" key="2">
    <source>
        <dbReference type="ARBA" id="ARBA00022723"/>
    </source>
</evidence>
<evidence type="ECO:0000256" key="1">
    <source>
        <dbReference type="ARBA" id="ARBA00001946"/>
    </source>
</evidence>
<dbReference type="Gene3D" id="3.30.390.10">
    <property type="entry name" value="Enolase-like, N-terminal domain"/>
    <property type="match status" value="1"/>
</dbReference>
<dbReference type="Proteomes" id="UP001165283">
    <property type="component" value="Unassembled WGS sequence"/>
</dbReference>
<dbReference type="SFLD" id="SFLDS00001">
    <property type="entry name" value="Enolase"/>
    <property type="match status" value="1"/>
</dbReference>
<dbReference type="Gene3D" id="3.20.20.120">
    <property type="entry name" value="Enolase-like C-terminal domain"/>
    <property type="match status" value="1"/>
</dbReference>
<evidence type="ECO:0000313" key="5">
    <source>
        <dbReference type="EMBL" id="MCO1653577.1"/>
    </source>
</evidence>
<accession>A0ABT0ZS70</accession>
<dbReference type="InterPro" id="IPR013342">
    <property type="entry name" value="Mandelate_racemase_C"/>
</dbReference>
<dbReference type="PANTHER" id="PTHR13794:SF58">
    <property type="entry name" value="MITOCHONDRIAL ENOLASE SUPERFAMILY MEMBER 1"/>
    <property type="match status" value="1"/>
</dbReference>
<dbReference type="InterPro" id="IPR036849">
    <property type="entry name" value="Enolase-like_C_sf"/>
</dbReference>
<dbReference type="InterPro" id="IPR013341">
    <property type="entry name" value="Mandelate_racemase_N_dom"/>
</dbReference>
<dbReference type="PANTHER" id="PTHR13794">
    <property type="entry name" value="ENOLASE SUPERFAMILY, MANDELATE RACEMASE"/>
    <property type="match status" value="1"/>
</dbReference>
<comment type="cofactor">
    <cofactor evidence="1">
        <name>Mg(2+)</name>
        <dbReference type="ChEBI" id="CHEBI:18420"/>
    </cofactor>
</comment>
<keyword evidence="3" id="KW-0460">Magnesium</keyword>
<dbReference type="InterPro" id="IPR029065">
    <property type="entry name" value="Enolase_C-like"/>
</dbReference>
<dbReference type="Pfam" id="PF13378">
    <property type="entry name" value="MR_MLE_C"/>
    <property type="match status" value="1"/>
</dbReference>
<dbReference type="Pfam" id="PF02746">
    <property type="entry name" value="MR_MLE_N"/>
    <property type="match status" value="1"/>
</dbReference>
<reference evidence="5" key="1">
    <citation type="submission" date="2021-04" db="EMBL/GenBank/DDBJ databases">
        <title>Pseudonocardia sp. nov., isolated from sandy soil of mangrove forest.</title>
        <authorList>
            <person name="Zan Z."/>
            <person name="Huang R."/>
            <person name="Liu W."/>
        </authorList>
    </citation>
    <scope>NUCLEOTIDE SEQUENCE</scope>
    <source>
        <strain evidence="5">S2-4</strain>
    </source>
</reference>
<dbReference type="SUPFAM" id="SSF54826">
    <property type="entry name" value="Enolase N-terminal domain-like"/>
    <property type="match status" value="1"/>
</dbReference>
<dbReference type="SUPFAM" id="SSF51604">
    <property type="entry name" value="Enolase C-terminal domain-like"/>
    <property type="match status" value="1"/>
</dbReference>
<name>A0ABT0ZS70_9PSEU</name>
<evidence type="ECO:0000313" key="6">
    <source>
        <dbReference type="Proteomes" id="UP001165283"/>
    </source>
</evidence>
<protein>
    <submittedName>
        <fullName evidence="5">Mandelate racemase/muconate lactonizing enzyme family protein</fullName>
    </submittedName>
</protein>
<comment type="caution">
    <text evidence="5">The sequence shown here is derived from an EMBL/GenBank/DDBJ whole genome shotgun (WGS) entry which is preliminary data.</text>
</comment>
<keyword evidence="6" id="KW-1185">Reference proteome</keyword>
<gene>
    <name evidence="5" type="ORF">KDL28_00765</name>
</gene>
<dbReference type="InterPro" id="IPR046945">
    <property type="entry name" value="RHMD-like"/>
</dbReference>
<dbReference type="CDD" id="cd03316">
    <property type="entry name" value="MR_like"/>
    <property type="match status" value="1"/>
</dbReference>
<evidence type="ECO:0000256" key="3">
    <source>
        <dbReference type="ARBA" id="ARBA00022842"/>
    </source>
</evidence>
<feature type="domain" description="Mandelate racemase/muconate lactonizing enzyme C-terminal" evidence="4">
    <location>
        <begin position="130"/>
        <end position="237"/>
    </location>
</feature>
<dbReference type="RefSeq" id="WP_252435164.1">
    <property type="nucleotide sequence ID" value="NZ_JAGSOV010000003.1"/>
</dbReference>
<proteinExistence type="predicted"/>
<dbReference type="SMART" id="SM00922">
    <property type="entry name" value="MR_MLE"/>
    <property type="match status" value="1"/>
</dbReference>
<dbReference type="SFLD" id="SFLDG00179">
    <property type="entry name" value="mandelate_racemase"/>
    <property type="match status" value="1"/>
</dbReference>